<dbReference type="GeneID" id="74947007"/>
<gene>
    <name evidence="1" type="ORF">NVIE_017390</name>
</gene>
<evidence type="ECO:0008006" key="3">
    <source>
        <dbReference type="Google" id="ProtNLM"/>
    </source>
</evidence>
<name>A0A060HR62_9ARCH</name>
<dbReference type="Pfam" id="PF04242">
    <property type="entry name" value="DUF424"/>
    <property type="match status" value="1"/>
</dbReference>
<sequence>MYAARTTQYQGSLMIDICDLELIGSKLEQDGLAIDLTESYFKQDVIEPQQAGELLKKCAIANLVGDKIVGQALSMKMAKEASVKRISGVPFLMIFKFQQK</sequence>
<evidence type="ECO:0000313" key="2">
    <source>
        <dbReference type="Proteomes" id="UP000027093"/>
    </source>
</evidence>
<dbReference type="RefSeq" id="WP_084790717.1">
    <property type="nucleotide sequence ID" value="NZ_CP007536.1"/>
</dbReference>
<dbReference type="EMBL" id="CP007536">
    <property type="protein sequence ID" value="AIC16001.1"/>
    <property type="molecule type" value="Genomic_DNA"/>
</dbReference>
<reference evidence="1 2" key="1">
    <citation type="journal article" date="2014" name="Int. J. Syst. Evol. Microbiol.">
        <title>Nitrososphaera viennensis gen. nov., sp. nov., an aerobic and mesophilic, ammonia-oxidizing archaeon from soil and a member of the archaeal phylum Thaumarchaeota.</title>
        <authorList>
            <person name="Stieglmeier M."/>
            <person name="Klingl A."/>
            <person name="Alves R.J."/>
            <person name="Rittmann S.K."/>
            <person name="Melcher M."/>
            <person name="Leisch N."/>
            <person name="Schleper C."/>
        </authorList>
    </citation>
    <scope>NUCLEOTIDE SEQUENCE [LARGE SCALE GENOMIC DNA]</scope>
    <source>
        <strain evidence="1">EN76</strain>
    </source>
</reference>
<accession>A0A060HR62</accession>
<dbReference type="InterPro" id="IPR007355">
    <property type="entry name" value="DUF424"/>
</dbReference>
<dbReference type="AlphaFoldDB" id="A0A060HR62"/>
<dbReference type="Proteomes" id="UP000027093">
    <property type="component" value="Chromosome"/>
</dbReference>
<organism evidence="1 2">
    <name type="scientific">Nitrososphaera viennensis EN76</name>
    <dbReference type="NCBI Taxonomy" id="926571"/>
    <lineage>
        <taxon>Archaea</taxon>
        <taxon>Nitrososphaerota</taxon>
        <taxon>Nitrososphaeria</taxon>
        <taxon>Nitrososphaerales</taxon>
        <taxon>Nitrososphaeraceae</taxon>
        <taxon>Nitrososphaera</taxon>
    </lineage>
</organism>
<dbReference type="Gene3D" id="3.30.1860.10">
    <property type="entry name" value="uncharacterized conserved protein from methanopyrus kandleri domain like"/>
    <property type="match status" value="1"/>
</dbReference>
<keyword evidence="2" id="KW-1185">Reference proteome</keyword>
<dbReference type="OrthoDB" id="18015at2157"/>
<proteinExistence type="predicted"/>
<dbReference type="KEGG" id="nvn:NVIE_017390"/>
<protein>
    <recommendedName>
        <fullName evidence="3">DUF424 domain-containing protein</fullName>
    </recommendedName>
</protein>
<dbReference type="STRING" id="926571.NVIE_017390"/>
<dbReference type="HOGENOM" id="CLU_174522_2_0_2"/>
<evidence type="ECO:0000313" key="1">
    <source>
        <dbReference type="EMBL" id="AIC16001.1"/>
    </source>
</evidence>